<organism evidence="2 3">
    <name type="scientific">Hyalella azteca</name>
    <name type="common">Amphipod</name>
    <dbReference type="NCBI Taxonomy" id="294128"/>
    <lineage>
        <taxon>Eukaryota</taxon>
        <taxon>Metazoa</taxon>
        <taxon>Ecdysozoa</taxon>
        <taxon>Arthropoda</taxon>
        <taxon>Crustacea</taxon>
        <taxon>Multicrustacea</taxon>
        <taxon>Malacostraca</taxon>
        <taxon>Eumalacostraca</taxon>
        <taxon>Peracarida</taxon>
        <taxon>Amphipoda</taxon>
        <taxon>Senticaudata</taxon>
        <taxon>Talitrida</taxon>
        <taxon>Talitroidea</taxon>
        <taxon>Hyalellidae</taxon>
        <taxon>Hyalella</taxon>
    </lineage>
</organism>
<evidence type="ECO:0000259" key="1">
    <source>
        <dbReference type="Pfam" id="PF00024"/>
    </source>
</evidence>
<proteinExistence type="predicted"/>
<name>A0A8B7NJQ0_HYAAZ</name>
<keyword evidence="2" id="KW-1185">Reference proteome</keyword>
<dbReference type="RefSeq" id="XP_018013883.1">
    <property type="nucleotide sequence ID" value="XM_018158394.1"/>
</dbReference>
<dbReference type="InterPro" id="IPR016186">
    <property type="entry name" value="C-type_lectin-like/link_sf"/>
</dbReference>
<gene>
    <name evidence="3" type="primary">LOC108670901</name>
</gene>
<dbReference type="AlphaFoldDB" id="A0A8B7NJQ0"/>
<dbReference type="SUPFAM" id="SSF56436">
    <property type="entry name" value="C-type lectin-like"/>
    <property type="match status" value="1"/>
</dbReference>
<protein>
    <submittedName>
        <fullName evidence="3">Uncharacterized protein LOC108670901</fullName>
    </submittedName>
</protein>
<dbReference type="Proteomes" id="UP000694843">
    <property type="component" value="Unplaced"/>
</dbReference>
<evidence type="ECO:0000313" key="2">
    <source>
        <dbReference type="Proteomes" id="UP000694843"/>
    </source>
</evidence>
<dbReference type="Pfam" id="PF00024">
    <property type="entry name" value="PAN_1"/>
    <property type="match status" value="1"/>
</dbReference>
<sequence length="195" mass="21700">MTSGEAYDSLPAYSLCQCRQQCFVDPRCRALSYHPGLGLCYRSSQPTPNINLTGAVYEYEVHSLVPGLDGLFYVMMDVGMMSRDHCVQMCSNMTGFHLPIAKTRDSRIYFSNSQVFIGLSKKNASEDPMWDDGTKLDRKTLELSNEEPVLNNVADCGYSARGSPLTVFGLYLGKIDDECNLSRCVCQAKFGPDNN</sequence>
<feature type="domain" description="Apple" evidence="1">
    <location>
        <begin position="14"/>
        <end position="45"/>
    </location>
</feature>
<evidence type="ECO:0000313" key="3">
    <source>
        <dbReference type="RefSeq" id="XP_018013883.1"/>
    </source>
</evidence>
<dbReference type="GeneID" id="108670901"/>
<dbReference type="Gene3D" id="3.10.100.10">
    <property type="entry name" value="Mannose-Binding Protein A, subunit A"/>
    <property type="match status" value="1"/>
</dbReference>
<dbReference type="KEGG" id="hazt:108670901"/>
<dbReference type="OrthoDB" id="6376245at2759"/>
<reference evidence="3" key="1">
    <citation type="submission" date="2025-08" db="UniProtKB">
        <authorList>
            <consortium name="RefSeq"/>
        </authorList>
    </citation>
    <scope>IDENTIFICATION</scope>
    <source>
        <tissue evidence="3">Whole organism</tissue>
    </source>
</reference>
<dbReference type="InterPro" id="IPR003609">
    <property type="entry name" value="Pan_app"/>
</dbReference>
<dbReference type="InterPro" id="IPR016187">
    <property type="entry name" value="CTDL_fold"/>
</dbReference>
<accession>A0A8B7NJQ0</accession>